<evidence type="ECO:0000313" key="2">
    <source>
        <dbReference type="Proteomes" id="UP000034054"/>
    </source>
</evidence>
<dbReference type="EMBL" id="LCRH01000037">
    <property type="protein sequence ID" value="KKW32193.1"/>
    <property type="molecule type" value="Genomic_DNA"/>
</dbReference>
<evidence type="ECO:0000313" key="1">
    <source>
        <dbReference type="EMBL" id="KKW32193.1"/>
    </source>
</evidence>
<name>A0A0G1XLQ2_9BACT</name>
<comment type="caution">
    <text evidence="1">The sequence shown here is derived from an EMBL/GenBank/DDBJ whole genome shotgun (WGS) entry which is preliminary data.</text>
</comment>
<organism evidence="1 2">
    <name type="scientific">Candidatus Uhrbacteria bacterium GW2011_GWA2_52_8d</name>
    <dbReference type="NCBI Taxonomy" id="1618979"/>
    <lineage>
        <taxon>Bacteria</taxon>
        <taxon>Candidatus Uhriibacteriota</taxon>
    </lineage>
</organism>
<proteinExistence type="predicted"/>
<reference evidence="1 2" key="1">
    <citation type="journal article" date="2015" name="Nature">
        <title>rRNA introns, odd ribosomes, and small enigmatic genomes across a large radiation of phyla.</title>
        <authorList>
            <person name="Brown C.T."/>
            <person name="Hug L.A."/>
            <person name="Thomas B.C."/>
            <person name="Sharon I."/>
            <person name="Castelle C.J."/>
            <person name="Singh A."/>
            <person name="Wilkins M.J."/>
            <person name="Williams K.H."/>
            <person name="Banfield J.F."/>
        </authorList>
    </citation>
    <scope>NUCLEOTIDE SEQUENCE [LARGE SCALE GENOMIC DNA]</scope>
</reference>
<dbReference type="AlphaFoldDB" id="A0A0G1XLQ2"/>
<accession>A0A0G1XLQ2</accession>
<gene>
    <name evidence="1" type="ORF">UY76_C0037G0006</name>
</gene>
<sequence>MSQHPILEMDLRRVPAVRRGLSTRAPQAQLGRAHPLRTSTLRLPTRNLFSF</sequence>
<protein>
    <submittedName>
        <fullName evidence="1">Uncharacterized protein</fullName>
    </submittedName>
</protein>
<dbReference type="Proteomes" id="UP000034054">
    <property type="component" value="Unassembled WGS sequence"/>
</dbReference>